<evidence type="ECO:0000259" key="6">
    <source>
        <dbReference type="Pfam" id="PF01408"/>
    </source>
</evidence>
<dbReference type="Gene3D" id="3.60.10.10">
    <property type="entry name" value="Endonuclease/exonuclease/phosphatase"/>
    <property type="match status" value="1"/>
</dbReference>
<dbReference type="EMBL" id="JAKJXO020000018">
    <property type="protein sequence ID" value="KAL1593771.1"/>
    <property type="molecule type" value="Genomic_DNA"/>
</dbReference>
<dbReference type="SUPFAM" id="SSF55347">
    <property type="entry name" value="Glyceraldehyde-3-phosphate dehydrogenase-like, C-terminal domain"/>
    <property type="match status" value="1"/>
</dbReference>
<protein>
    <recommendedName>
        <fullName evidence="3">D-xylose 1-dehydrogenase (NADP(+), D-xylono-1,5-lactone-forming)</fullName>
        <ecNumber evidence="3">1.1.1.179</ecNumber>
    </recommendedName>
    <alternativeName>
        <fullName evidence="4">D-xylose-NADP dehydrogenase</fullName>
    </alternativeName>
</protein>
<dbReference type="InterPro" id="IPR000683">
    <property type="entry name" value="Gfo/Idh/MocA-like_OxRdtase_N"/>
</dbReference>
<proteinExistence type="inferred from homology"/>
<evidence type="ECO:0000256" key="2">
    <source>
        <dbReference type="ARBA" id="ARBA00023002"/>
    </source>
</evidence>
<dbReference type="SUPFAM" id="SSF56219">
    <property type="entry name" value="DNase I-like"/>
    <property type="match status" value="1"/>
</dbReference>
<evidence type="ECO:0000256" key="5">
    <source>
        <dbReference type="ARBA" id="ARBA00049233"/>
    </source>
</evidence>
<accession>A0ABR3QNN5</accession>
<feature type="domain" description="Gfo/Idh/MocA-like oxidoreductase N-terminal" evidence="6">
    <location>
        <begin position="17"/>
        <end position="138"/>
    </location>
</feature>
<feature type="domain" description="Endonuclease/exonuclease/phosphatase" evidence="7">
    <location>
        <begin position="477"/>
        <end position="744"/>
    </location>
</feature>
<dbReference type="InterPro" id="IPR005135">
    <property type="entry name" value="Endo/exonuclease/phosphatase"/>
</dbReference>
<dbReference type="PANTHER" id="PTHR22604:SF105">
    <property type="entry name" value="TRANS-1,2-DIHYDROBENZENE-1,2-DIOL DEHYDROGENASE"/>
    <property type="match status" value="1"/>
</dbReference>
<reference evidence="8 9" key="1">
    <citation type="submission" date="2024-02" db="EMBL/GenBank/DDBJ databases">
        <title>De novo assembly and annotation of 12 fungi associated with fruit tree decline syndrome in Ontario, Canada.</title>
        <authorList>
            <person name="Sulman M."/>
            <person name="Ellouze W."/>
            <person name="Ilyukhin E."/>
        </authorList>
    </citation>
    <scope>NUCLEOTIDE SEQUENCE [LARGE SCALE GENOMIC DNA]</scope>
    <source>
        <strain evidence="8 9">M42-189</strain>
    </source>
</reference>
<gene>
    <name evidence="8" type="ORF">SLS60_010503</name>
</gene>
<keyword evidence="2" id="KW-0560">Oxidoreductase</keyword>
<dbReference type="Pfam" id="PF01408">
    <property type="entry name" value="GFO_IDH_MocA"/>
    <property type="match status" value="1"/>
</dbReference>
<dbReference type="EC" id="1.1.1.179" evidence="3"/>
<evidence type="ECO:0000313" key="9">
    <source>
        <dbReference type="Proteomes" id="UP001521785"/>
    </source>
</evidence>
<evidence type="ECO:0000256" key="4">
    <source>
        <dbReference type="ARBA" id="ARBA00042988"/>
    </source>
</evidence>
<dbReference type="Gene3D" id="3.40.50.720">
    <property type="entry name" value="NAD(P)-binding Rossmann-like Domain"/>
    <property type="match status" value="1"/>
</dbReference>
<dbReference type="InterPro" id="IPR050984">
    <property type="entry name" value="Gfo/Idh/MocA_domain"/>
</dbReference>
<organism evidence="8 9">
    <name type="scientific">Paraconiothyrium brasiliense</name>
    <dbReference type="NCBI Taxonomy" id="300254"/>
    <lineage>
        <taxon>Eukaryota</taxon>
        <taxon>Fungi</taxon>
        <taxon>Dikarya</taxon>
        <taxon>Ascomycota</taxon>
        <taxon>Pezizomycotina</taxon>
        <taxon>Dothideomycetes</taxon>
        <taxon>Pleosporomycetidae</taxon>
        <taxon>Pleosporales</taxon>
        <taxon>Massarineae</taxon>
        <taxon>Didymosphaeriaceae</taxon>
        <taxon>Paraconiothyrium</taxon>
    </lineage>
</organism>
<dbReference type="Gene3D" id="3.30.360.10">
    <property type="entry name" value="Dihydrodipicolinate Reductase, domain 2"/>
    <property type="match status" value="1"/>
</dbReference>
<comment type="caution">
    <text evidence="8">The sequence shown here is derived from an EMBL/GenBank/DDBJ whole genome shotgun (WGS) entry which is preliminary data.</text>
</comment>
<keyword evidence="9" id="KW-1185">Reference proteome</keyword>
<dbReference type="SUPFAM" id="SSF51735">
    <property type="entry name" value="NAD(P)-binding Rossmann-fold domains"/>
    <property type="match status" value="1"/>
</dbReference>
<dbReference type="InterPro" id="IPR036691">
    <property type="entry name" value="Endo/exonu/phosph_ase_sf"/>
</dbReference>
<dbReference type="InterPro" id="IPR036291">
    <property type="entry name" value="NAD(P)-bd_dom_sf"/>
</dbReference>
<dbReference type="Proteomes" id="UP001521785">
    <property type="component" value="Unassembled WGS sequence"/>
</dbReference>
<evidence type="ECO:0000256" key="1">
    <source>
        <dbReference type="ARBA" id="ARBA00010928"/>
    </source>
</evidence>
<name>A0ABR3QNN5_9PLEO</name>
<evidence type="ECO:0000313" key="8">
    <source>
        <dbReference type="EMBL" id="KAL1593771.1"/>
    </source>
</evidence>
<dbReference type="PANTHER" id="PTHR22604">
    <property type="entry name" value="OXIDOREDUCTASES"/>
    <property type="match status" value="1"/>
</dbReference>
<sequence>MTRYHVESGSEAALTTIGAGAISAAFVKDITLERDDARATHIVSAVGTSSLEKGTSFVRDNIPSSPVPCIYASYEEVYQDASVEVVYIGTPHAFHKKNCLDAIAAGKHILCEKAFTINAREAEEVLAAASAKGVYVMEAMWTRFHPLVQDLRKALFTDKLIGDVRRTFCDFGQDHKLGSLGPESRLKNLSLGAGSLLTIGIYSLTWGLLTLDEHIGTNASQAEILADQHLVDGVDVATAIILRYPATGRQGMLSSTSEFKNSYDFCRIEGTEGYVLLGGPYASSPSEFSVWRNRSAVSDVPTERQQTRPIFEKKYENSGFGLYREADAVALDIAAGRRGNEIMPHEETMRVMRMMDEIRRQGGAAFPQDAPDPTGSLSLASNKELFTFDYSAPKANSKNWIGIYHTTGGGPDDEKQVSPSLRWAYAPDAKGSLNIKAPIGGGNFKVYFLADDGYKWIAKPIEVSAKETGNPDELKIMSWNLWYGGTKVNNYHDEQVKFLSGAGVDVVGLQEASGDHAKRLGEALGWNWHQDGGDNSVGIISRLPIIKKHSMIGRGSGVQLALKGDTSKPFNFWSAHLAAYPYGPYSFCFENKSVEEVTADENEAGRPSQIKQVVDGTKSQRESKDPYVLVGDFNAPSHLDWTSANKSSHCDKSFDWPTSKIPIDAGLVDSFRKVHPDPKVVSGNTWSPIYPKNADDWEGQPEPQDRIDFIYGTSKLEVKGSEVRIAGTPNAYPDHRDNEWTSDHRSVVTTYKMP</sequence>
<evidence type="ECO:0000259" key="7">
    <source>
        <dbReference type="Pfam" id="PF03372"/>
    </source>
</evidence>
<comment type="catalytic activity">
    <reaction evidence="5">
        <text>D-xylose + NADP(+) = D-xylono-1,5-lactone + NADPH + H(+)</text>
        <dbReference type="Rhea" id="RHEA:22000"/>
        <dbReference type="ChEBI" id="CHEBI:15378"/>
        <dbReference type="ChEBI" id="CHEBI:15867"/>
        <dbReference type="ChEBI" id="CHEBI:53455"/>
        <dbReference type="ChEBI" id="CHEBI:57783"/>
        <dbReference type="ChEBI" id="CHEBI:58349"/>
        <dbReference type="EC" id="1.1.1.179"/>
    </reaction>
</comment>
<comment type="similarity">
    <text evidence="1">Belongs to the Gfo/Idh/MocA family.</text>
</comment>
<evidence type="ECO:0000256" key="3">
    <source>
        <dbReference type="ARBA" id="ARBA00038984"/>
    </source>
</evidence>
<dbReference type="Pfam" id="PF03372">
    <property type="entry name" value="Exo_endo_phos"/>
    <property type="match status" value="1"/>
</dbReference>